<dbReference type="NCBIfam" id="TIGR01354">
    <property type="entry name" value="cyt_deam_tetra"/>
    <property type="match status" value="1"/>
</dbReference>
<reference evidence="18" key="1">
    <citation type="submission" date="2016-11" db="EMBL/GenBank/DDBJ databases">
        <authorList>
            <person name="Varghese N."/>
            <person name="Submissions S."/>
        </authorList>
    </citation>
    <scope>NUCLEOTIDE SEQUENCE [LARGE SCALE GENOMIC DNA]</scope>
    <source>
        <strain evidence="18">DSM 11792</strain>
    </source>
</reference>
<dbReference type="PROSITE" id="PS00903">
    <property type="entry name" value="CYT_DCMP_DEAMINASES_1"/>
    <property type="match status" value="1"/>
</dbReference>
<feature type="binding site" evidence="14">
    <location>
        <position position="97"/>
    </location>
    <ligand>
        <name>Zn(2+)</name>
        <dbReference type="ChEBI" id="CHEBI:29105"/>
        <note>catalytic</note>
    </ligand>
</feature>
<feature type="binding site" evidence="14">
    <location>
        <position position="94"/>
    </location>
    <ligand>
        <name>Zn(2+)</name>
        <dbReference type="ChEBI" id="CHEBI:29105"/>
        <note>catalytic</note>
    </ligand>
</feature>
<comment type="catalytic activity">
    <reaction evidence="11 15">
        <text>cytidine + H2O + H(+) = uridine + NH4(+)</text>
        <dbReference type="Rhea" id="RHEA:16069"/>
        <dbReference type="ChEBI" id="CHEBI:15377"/>
        <dbReference type="ChEBI" id="CHEBI:15378"/>
        <dbReference type="ChEBI" id="CHEBI:16704"/>
        <dbReference type="ChEBI" id="CHEBI:17562"/>
        <dbReference type="ChEBI" id="CHEBI:28938"/>
        <dbReference type="EC" id="3.5.4.5"/>
    </reaction>
</comment>
<evidence type="ECO:0000256" key="14">
    <source>
        <dbReference type="PIRSR" id="PIRSR606262-3"/>
    </source>
</evidence>
<evidence type="ECO:0000256" key="6">
    <source>
        <dbReference type="ARBA" id="ARBA00022723"/>
    </source>
</evidence>
<dbReference type="InterPro" id="IPR006262">
    <property type="entry name" value="Cyt_deam_tetra"/>
</dbReference>
<dbReference type="GO" id="GO:0005829">
    <property type="term" value="C:cytosol"/>
    <property type="evidence" value="ECO:0007669"/>
    <property type="project" value="TreeGrafter"/>
</dbReference>
<dbReference type="Gene3D" id="3.40.140.10">
    <property type="entry name" value="Cytidine Deaminase, domain 2"/>
    <property type="match status" value="1"/>
</dbReference>
<evidence type="ECO:0000256" key="15">
    <source>
        <dbReference type="RuleBase" id="RU364006"/>
    </source>
</evidence>
<comment type="similarity">
    <text evidence="3 15">Belongs to the cytidine and deoxycytidylate deaminase family.</text>
</comment>
<evidence type="ECO:0000256" key="11">
    <source>
        <dbReference type="ARBA" id="ARBA00049558"/>
    </source>
</evidence>
<feature type="domain" description="CMP/dCMP-type deaminase" evidence="16">
    <location>
        <begin position="9"/>
        <end position="135"/>
    </location>
</feature>
<keyword evidence="18" id="KW-1185">Reference proteome</keyword>
<dbReference type="PANTHER" id="PTHR11644:SF2">
    <property type="entry name" value="CYTIDINE DEAMINASE"/>
    <property type="match status" value="1"/>
</dbReference>
<dbReference type="FunFam" id="3.40.140.10:FF:000008">
    <property type="entry name" value="Cytidine deaminase"/>
    <property type="match status" value="1"/>
</dbReference>
<accession>A0A1M4V2D7</accession>
<dbReference type="InterPro" id="IPR016192">
    <property type="entry name" value="APOBEC/CMP_deaminase_Zn-bd"/>
</dbReference>
<evidence type="ECO:0000259" key="16">
    <source>
        <dbReference type="PROSITE" id="PS51747"/>
    </source>
</evidence>
<evidence type="ECO:0000256" key="1">
    <source>
        <dbReference type="ARBA" id="ARBA00001947"/>
    </source>
</evidence>
<evidence type="ECO:0000256" key="5">
    <source>
        <dbReference type="ARBA" id="ARBA00018266"/>
    </source>
</evidence>
<dbReference type="GO" id="GO:0055086">
    <property type="term" value="P:nucleobase-containing small molecule metabolic process"/>
    <property type="evidence" value="ECO:0007669"/>
    <property type="project" value="UniProtKB-ARBA"/>
</dbReference>
<dbReference type="PANTHER" id="PTHR11644">
    <property type="entry name" value="CYTIDINE DEAMINASE"/>
    <property type="match status" value="1"/>
</dbReference>
<dbReference type="GO" id="GO:0004126">
    <property type="term" value="F:cytidine deaminase activity"/>
    <property type="evidence" value="ECO:0007669"/>
    <property type="project" value="UniProtKB-UniRule"/>
</dbReference>
<evidence type="ECO:0000256" key="7">
    <source>
        <dbReference type="ARBA" id="ARBA00022801"/>
    </source>
</evidence>
<name>A0A1M4V2D7_9FIRM</name>
<dbReference type="RefSeq" id="WP_114362055.1">
    <property type="nucleotide sequence ID" value="NZ_FQUW01000007.1"/>
</dbReference>
<dbReference type="EMBL" id="FQUW01000007">
    <property type="protein sequence ID" value="SHE63033.1"/>
    <property type="molecule type" value="Genomic_DNA"/>
</dbReference>
<dbReference type="GO" id="GO:0042802">
    <property type="term" value="F:identical protein binding"/>
    <property type="evidence" value="ECO:0007669"/>
    <property type="project" value="UniProtKB-ARBA"/>
</dbReference>
<dbReference type="InterPro" id="IPR050202">
    <property type="entry name" value="Cyt/Deoxycyt_deaminase"/>
</dbReference>
<proteinExistence type="inferred from homology"/>
<dbReference type="EC" id="3.5.4.5" evidence="4 15"/>
<comment type="function">
    <text evidence="2 15">This enzyme scavenges exogenous and endogenous cytidine and 2'-deoxycytidine for UMP synthesis.</text>
</comment>
<protein>
    <recommendedName>
        <fullName evidence="5 15">Cytidine deaminase</fullName>
        <ecNumber evidence="4 15">3.5.4.5</ecNumber>
    </recommendedName>
    <alternativeName>
        <fullName evidence="9 15">Cytidine aminohydrolase</fullName>
    </alternativeName>
</protein>
<dbReference type="InterPro" id="IPR002125">
    <property type="entry name" value="CMP_dCMP_dom"/>
</dbReference>
<dbReference type="SUPFAM" id="SSF53927">
    <property type="entry name" value="Cytidine deaminase-like"/>
    <property type="match status" value="1"/>
</dbReference>
<comment type="cofactor">
    <cofactor evidence="1 14 15">
        <name>Zn(2+)</name>
        <dbReference type="ChEBI" id="CHEBI:29105"/>
    </cofactor>
</comment>
<evidence type="ECO:0000256" key="9">
    <source>
        <dbReference type="ARBA" id="ARBA00032005"/>
    </source>
</evidence>
<evidence type="ECO:0000313" key="17">
    <source>
        <dbReference type="EMBL" id="SHE63033.1"/>
    </source>
</evidence>
<evidence type="ECO:0000256" key="3">
    <source>
        <dbReference type="ARBA" id="ARBA00006576"/>
    </source>
</evidence>
<dbReference type="PROSITE" id="PS51747">
    <property type="entry name" value="CYT_DCMP_DEAMINASES_2"/>
    <property type="match status" value="1"/>
</dbReference>
<dbReference type="Proteomes" id="UP000184196">
    <property type="component" value="Unassembled WGS sequence"/>
</dbReference>
<evidence type="ECO:0000256" key="13">
    <source>
        <dbReference type="PIRSR" id="PIRSR606262-2"/>
    </source>
</evidence>
<dbReference type="OrthoDB" id="9795347at2"/>
<keyword evidence="7 15" id="KW-0378">Hydrolase</keyword>
<evidence type="ECO:0000256" key="4">
    <source>
        <dbReference type="ARBA" id="ARBA00012783"/>
    </source>
</evidence>
<evidence type="ECO:0000256" key="8">
    <source>
        <dbReference type="ARBA" id="ARBA00022833"/>
    </source>
</evidence>
<dbReference type="NCBIfam" id="NF004064">
    <property type="entry name" value="PRK05578.1"/>
    <property type="match status" value="1"/>
</dbReference>
<dbReference type="GO" id="GO:0008270">
    <property type="term" value="F:zinc ion binding"/>
    <property type="evidence" value="ECO:0007669"/>
    <property type="project" value="UniProtKB-UniRule"/>
</dbReference>
<keyword evidence="6 14" id="KW-0479">Metal-binding</keyword>
<keyword evidence="8 14" id="KW-0862">Zinc</keyword>
<dbReference type="CDD" id="cd01283">
    <property type="entry name" value="cytidine_deaminase"/>
    <property type="match status" value="1"/>
</dbReference>
<evidence type="ECO:0000313" key="18">
    <source>
        <dbReference type="Proteomes" id="UP000184196"/>
    </source>
</evidence>
<evidence type="ECO:0000256" key="10">
    <source>
        <dbReference type="ARBA" id="ARBA00049252"/>
    </source>
</evidence>
<sequence>MIDLPVMQFPVEKLINTARASRERAYAPYSGFRVGAAILTREGRLYSGCNIENASYSLTVCAERVAIYKAVSNGERQFAALAVIADSDDYCTPCGACRQVLAEFGREIKVYMCNRHGEYIVKDLSELLPLGFTLKKQDMGIEGGPGSGPVRVAEPVDR</sequence>
<dbReference type="GO" id="GO:0072527">
    <property type="term" value="P:pyrimidine-containing compound metabolic process"/>
    <property type="evidence" value="ECO:0007669"/>
    <property type="project" value="UniProtKB-ARBA"/>
</dbReference>
<organism evidence="17 18">
    <name type="scientific">Desulfofundulus australicus DSM 11792</name>
    <dbReference type="NCBI Taxonomy" id="1121425"/>
    <lineage>
        <taxon>Bacteria</taxon>
        <taxon>Bacillati</taxon>
        <taxon>Bacillota</taxon>
        <taxon>Clostridia</taxon>
        <taxon>Eubacteriales</taxon>
        <taxon>Peptococcaceae</taxon>
        <taxon>Desulfofundulus</taxon>
    </lineage>
</organism>
<feature type="binding site" evidence="14">
    <location>
        <position position="61"/>
    </location>
    <ligand>
        <name>Zn(2+)</name>
        <dbReference type="ChEBI" id="CHEBI:29105"/>
        <note>catalytic</note>
    </ligand>
</feature>
<feature type="active site" description="Proton donor" evidence="12">
    <location>
        <position position="63"/>
    </location>
</feature>
<dbReference type="Pfam" id="PF00383">
    <property type="entry name" value="dCMP_cyt_deam_1"/>
    <property type="match status" value="1"/>
</dbReference>
<dbReference type="AlphaFoldDB" id="A0A1M4V2D7"/>
<evidence type="ECO:0000256" key="12">
    <source>
        <dbReference type="PIRSR" id="PIRSR606262-1"/>
    </source>
</evidence>
<comment type="catalytic activity">
    <reaction evidence="10 15">
        <text>2'-deoxycytidine + H2O + H(+) = 2'-deoxyuridine + NH4(+)</text>
        <dbReference type="Rhea" id="RHEA:13433"/>
        <dbReference type="ChEBI" id="CHEBI:15377"/>
        <dbReference type="ChEBI" id="CHEBI:15378"/>
        <dbReference type="ChEBI" id="CHEBI:15698"/>
        <dbReference type="ChEBI" id="CHEBI:16450"/>
        <dbReference type="ChEBI" id="CHEBI:28938"/>
        <dbReference type="EC" id="3.5.4.5"/>
    </reaction>
</comment>
<feature type="binding site" evidence="13">
    <location>
        <begin position="50"/>
        <end position="56"/>
    </location>
    <ligand>
        <name>substrate</name>
    </ligand>
</feature>
<evidence type="ECO:0000256" key="2">
    <source>
        <dbReference type="ARBA" id="ARBA00003949"/>
    </source>
</evidence>
<dbReference type="InterPro" id="IPR016193">
    <property type="entry name" value="Cytidine_deaminase-like"/>
</dbReference>
<gene>
    <name evidence="17" type="ORF">SAMN02745218_00624</name>
</gene>